<dbReference type="PROSITE" id="PS00455">
    <property type="entry name" value="AMP_BINDING"/>
    <property type="match status" value="1"/>
</dbReference>
<dbReference type="PANTHER" id="PTHR43767">
    <property type="entry name" value="LONG-CHAIN-FATTY-ACID--COA LIGASE"/>
    <property type="match status" value="1"/>
</dbReference>
<accession>A0A1W6LG27</accession>
<dbReference type="RefSeq" id="WP_085753550.1">
    <property type="nucleotide sequence ID" value="NZ_BSPR01000017.1"/>
</dbReference>
<dbReference type="SUPFAM" id="SSF56801">
    <property type="entry name" value="Acetyl-CoA synthetase-like"/>
    <property type="match status" value="1"/>
</dbReference>
<gene>
    <name evidence="1" type="ORF">A4W93_26855</name>
</gene>
<protein>
    <submittedName>
        <fullName evidence="1">AMP-dependent synthetase</fullName>
    </submittedName>
</protein>
<dbReference type="Gene3D" id="3.40.50.12780">
    <property type="entry name" value="N-terminal domain of ligase-like"/>
    <property type="match status" value="1"/>
</dbReference>
<dbReference type="InterPro" id="IPR020845">
    <property type="entry name" value="AMP-binding_CS"/>
</dbReference>
<dbReference type="Pfam" id="PF00501">
    <property type="entry name" value="AMP-binding"/>
    <property type="match status" value="1"/>
</dbReference>
<proteinExistence type="predicted"/>
<dbReference type="InterPro" id="IPR045851">
    <property type="entry name" value="AMP-bd_C_sf"/>
</dbReference>
<evidence type="ECO:0000313" key="2">
    <source>
        <dbReference type="Proteomes" id="UP000193427"/>
    </source>
</evidence>
<evidence type="ECO:0000313" key="1">
    <source>
        <dbReference type="EMBL" id="ARN23231.1"/>
    </source>
</evidence>
<dbReference type="GO" id="GO:0016878">
    <property type="term" value="F:acid-thiol ligase activity"/>
    <property type="evidence" value="ECO:0007669"/>
    <property type="project" value="UniProtKB-ARBA"/>
</dbReference>
<organism evidence="1 2">
    <name type="scientific">Piscinibacter gummiphilus</name>
    <dbReference type="NCBI Taxonomy" id="946333"/>
    <lineage>
        <taxon>Bacteria</taxon>
        <taxon>Pseudomonadati</taxon>
        <taxon>Pseudomonadota</taxon>
        <taxon>Betaproteobacteria</taxon>
        <taxon>Burkholderiales</taxon>
        <taxon>Sphaerotilaceae</taxon>
        <taxon>Piscinibacter</taxon>
    </lineage>
</organism>
<dbReference type="AlphaFoldDB" id="A0A1W6LG27"/>
<dbReference type="OrthoDB" id="9766486at2"/>
<sequence>MLMHQLLELTARTMPDRIALVTDGLRLTYAEVDARADTLATALQDAGVEPGDRVATCLDNGLDAVVALYAAMKCGAVLMAINPLTKRQRLAAVLNDARASVLVTHAGLIDEVGAALATNRSIHTCWVAGDAPPAGADTRCRPMPSTEPGGSPAPVPTTDQDLAALIYTSGSTGEPKGVMLSHLNMVSAARSVNAYLQLTADDVVFSALPHAYSYGLYQVLSTFMVGGTLVLERSFSFPVKVLQQMAREGVTVFPGVPTVFARLLALKTLADHPVPTLRIITSAAAALPDAHIHGLREAFPHARLYAMYGQTECKRVTYLPPELLDERPGSVGRGMPNQEMWLEDEAGQRLPFGSTGELVVRGSHVMRGYWEKPEATARALRPGPYPGEMVLHSGDIFRTDSDGYFWFVSRKDELIKVRGEKVSPRDIENVLCAMPGVLEAAAIGCIDAVVGEAVKVFVALQPGHVLTERQVIQHCASRLETVMVPRHVVFVDELPKTDSGKIRKAGLV</sequence>
<dbReference type="InterPro" id="IPR050237">
    <property type="entry name" value="ATP-dep_AMP-bd_enzyme"/>
</dbReference>
<reference evidence="1 2" key="1">
    <citation type="submission" date="2016-04" db="EMBL/GenBank/DDBJ databases">
        <title>Complete genome sequence of natural rubber-degrading, novel Gram-negative bacterium, Rhizobacter gummiphilus strain NS21.</title>
        <authorList>
            <person name="Tabata M."/>
            <person name="Kasai D."/>
            <person name="Fukuda M."/>
        </authorList>
    </citation>
    <scope>NUCLEOTIDE SEQUENCE [LARGE SCALE GENOMIC DNA]</scope>
    <source>
        <strain evidence="1 2">NS21</strain>
    </source>
</reference>
<name>A0A1W6LG27_9BURK</name>
<dbReference type="InterPro" id="IPR042099">
    <property type="entry name" value="ANL_N_sf"/>
</dbReference>
<dbReference type="Pfam" id="PF13193">
    <property type="entry name" value="AMP-binding_C"/>
    <property type="match status" value="1"/>
</dbReference>
<dbReference type="KEGG" id="rgu:A4W93_26855"/>
<dbReference type="InterPro" id="IPR025110">
    <property type="entry name" value="AMP-bd_C"/>
</dbReference>
<dbReference type="InterPro" id="IPR000873">
    <property type="entry name" value="AMP-dep_synth/lig_dom"/>
</dbReference>
<keyword evidence="2" id="KW-1185">Reference proteome</keyword>
<dbReference type="PANTHER" id="PTHR43767:SF1">
    <property type="entry name" value="NONRIBOSOMAL PEPTIDE SYNTHASE PES1 (EUROFUNG)-RELATED"/>
    <property type="match status" value="1"/>
</dbReference>
<dbReference type="STRING" id="946333.A4W93_26855"/>
<dbReference type="Proteomes" id="UP000193427">
    <property type="component" value="Chromosome"/>
</dbReference>
<dbReference type="EMBL" id="CP015118">
    <property type="protein sequence ID" value="ARN23231.1"/>
    <property type="molecule type" value="Genomic_DNA"/>
</dbReference>
<dbReference type="Gene3D" id="3.30.300.30">
    <property type="match status" value="1"/>
</dbReference>